<dbReference type="GeneID" id="84906530"/>
<dbReference type="STRING" id="629741.GCWU000324_01235"/>
<keyword evidence="2" id="KW-1185">Reference proteome</keyword>
<accession>C4GGG7</accession>
<sequence>MTQVYLALYKGRKRGKSPRELWQRLTDWAVRTATGGQYSHCEIAVKHGFAEDYHCYSASLRDGGVRAKTMPLPADKWDLIPIRDAEAHDKVWALYQATSGARYDYIGALGVVLPVRQVEQRWFCSEWCARALGLGQPEKYSPSRLARRVAGSILNVAEYAGEESPKK</sequence>
<reference evidence="1" key="1">
    <citation type="submission" date="2009-04" db="EMBL/GenBank/DDBJ databases">
        <authorList>
            <person name="Weinstock G."/>
            <person name="Sodergren E."/>
            <person name="Clifton S."/>
            <person name="Fulton L."/>
            <person name="Fulton B."/>
            <person name="Courtney L."/>
            <person name="Fronick C."/>
            <person name="Harrison M."/>
            <person name="Strong C."/>
            <person name="Farmer C."/>
            <person name="Delahaunty K."/>
            <person name="Markovic C."/>
            <person name="Hall O."/>
            <person name="Minx P."/>
            <person name="Tomlinson C."/>
            <person name="Mitreva M."/>
            <person name="Nelson J."/>
            <person name="Hou S."/>
            <person name="Wollam A."/>
            <person name="Pepin K.H."/>
            <person name="Johnson M."/>
            <person name="Bhonagiri V."/>
            <person name="Nash W.E."/>
            <person name="Warren W."/>
            <person name="Chinwalla A."/>
            <person name="Mardis E.R."/>
            <person name="Wilson R.K."/>
        </authorList>
    </citation>
    <scope>NUCLEOTIDE SEQUENCE [LARGE SCALE GENOMIC DNA]</scope>
    <source>
        <strain evidence="1">ATCC 51147</strain>
    </source>
</reference>
<organism evidence="1 2">
    <name type="scientific">Kingella oralis ATCC 51147</name>
    <dbReference type="NCBI Taxonomy" id="629741"/>
    <lineage>
        <taxon>Bacteria</taxon>
        <taxon>Pseudomonadati</taxon>
        <taxon>Pseudomonadota</taxon>
        <taxon>Betaproteobacteria</taxon>
        <taxon>Neisseriales</taxon>
        <taxon>Neisseriaceae</taxon>
        <taxon>Kingella</taxon>
    </lineage>
</organism>
<proteinExistence type="predicted"/>
<dbReference type="Proteomes" id="UP000003009">
    <property type="component" value="Unassembled WGS sequence"/>
</dbReference>
<evidence type="ECO:0000313" key="2">
    <source>
        <dbReference type="Proteomes" id="UP000003009"/>
    </source>
</evidence>
<dbReference type="AlphaFoldDB" id="C4GGG7"/>
<gene>
    <name evidence="1" type="ORF">GCWU000324_01235</name>
</gene>
<comment type="caution">
    <text evidence="1">The sequence shown here is derived from an EMBL/GenBank/DDBJ whole genome shotgun (WGS) entry which is preliminary data.</text>
</comment>
<dbReference type="OrthoDB" id="95478at2"/>
<dbReference type="RefSeq" id="WP_003795366.1">
    <property type="nucleotide sequence ID" value="NZ_GG665871.1"/>
</dbReference>
<evidence type="ECO:0008006" key="3">
    <source>
        <dbReference type="Google" id="ProtNLM"/>
    </source>
</evidence>
<protein>
    <recommendedName>
        <fullName evidence="3">Enoyl-CoA hydratase</fullName>
    </recommendedName>
</protein>
<name>C4GGG7_9NEIS</name>
<dbReference type="Gene3D" id="3.90.1720.10">
    <property type="entry name" value="endopeptidase domain like (from Nostoc punctiforme)"/>
    <property type="match status" value="1"/>
</dbReference>
<evidence type="ECO:0000313" key="1">
    <source>
        <dbReference type="EMBL" id="EEP69322.1"/>
    </source>
</evidence>
<dbReference type="HOGENOM" id="CLU_130894_0_0_4"/>
<dbReference type="EMBL" id="ACJW02000002">
    <property type="protein sequence ID" value="EEP69322.1"/>
    <property type="molecule type" value="Genomic_DNA"/>
</dbReference>